<dbReference type="InterPro" id="IPR000326">
    <property type="entry name" value="PAP2/HPO"/>
</dbReference>
<dbReference type="SMART" id="SM00014">
    <property type="entry name" value="acidPPc"/>
    <property type="match status" value="1"/>
</dbReference>
<dbReference type="EMBL" id="CR543861">
    <property type="protein sequence ID" value="CAG70293.1"/>
    <property type="molecule type" value="Genomic_DNA"/>
</dbReference>
<feature type="transmembrane region" description="Helical" evidence="4">
    <location>
        <begin position="40"/>
        <end position="65"/>
    </location>
</feature>
<evidence type="ECO:0000256" key="3">
    <source>
        <dbReference type="ARBA" id="ARBA00047594"/>
    </source>
</evidence>
<evidence type="ECO:0000256" key="2">
    <source>
        <dbReference type="ARBA" id="ARBA00032707"/>
    </source>
</evidence>
<evidence type="ECO:0000313" key="7">
    <source>
        <dbReference type="Proteomes" id="UP000000430"/>
    </source>
</evidence>
<feature type="transmembrane region" description="Helical" evidence="4">
    <location>
        <begin position="167"/>
        <end position="185"/>
    </location>
</feature>
<name>Q6F6M4_ACIAD</name>
<dbReference type="PANTHER" id="PTHR14969:SF13">
    <property type="entry name" value="AT30094P"/>
    <property type="match status" value="1"/>
</dbReference>
<evidence type="ECO:0000259" key="5">
    <source>
        <dbReference type="SMART" id="SM00014"/>
    </source>
</evidence>
<protein>
    <recommendedName>
        <fullName evidence="1">undecaprenyl-diphosphate phosphatase</fullName>
        <ecNumber evidence="1">3.6.1.27</ecNumber>
    </recommendedName>
    <alternativeName>
        <fullName evidence="2">Undecaprenyl pyrophosphate phosphatase</fullName>
    </alternativeName>
</protein>
<reference evidence="6 7" key="1">
    <citation type="journal article" date="2004" name="Nucleic Acids Res.">
        <title>Unique features revealed by the genome sequence of Acinetobacter sp. ADP1, a versatile and naturally transformation competent bacterium.</title>
        <authorList>
            <person name="Barbe V."/>
            <person name="Vallenet D."/>
            <person name="Fonknechten N."/>
            <person name="Kreimeyer A."/>
            <person name="Oztas S."/>
            <person name="Labarre L."/>
            <person name="Cruveiller S."/>
            <person name="Robert C."/>
            <person name="Duprat S."/>
            <person name="Wincker P."/>
            <person name="Ornston L.N."/>
            <person name="Weissenbach J."/>
            <person name="Marliere P."/>
            <person name="Cohen G.N."/>
            <person name="Medigue C."/>
        </authorList>
    </citation>
    <scope>NUCLEOTIDE SEQUENCE [LARGE SCALE GENOMIC DNA]</scope>
    <source>
        <strain evidence="7">ATCC 33305 / BD413 / ADP1</strain>
    </source>
</reference>
<dbReference type="AlphaFoldDB" id="Q6F6M4"/>
<keyword evidence="4" id="KW-0812">Transmembrane</keyword>
<dbReference type="InterPro" id="IPR033879">
    <property type="entry name" value="UPP_Pase"/>
</dbReference>
<dbReference type="EC" id="3.6.1.27" evidence="1"/>
<organism evidence="6 7">
    <name type="scientific">Acinetobacter baylyi (strain ATCC 33305 / BD413 / ADP1)</name>
    <dbReference type="NCBI Taxonomy" id="62977"/>
    <lineage>
        <taxon>Bacteria</taxon>
        <taxon>Pseudomonadati</taxon>
        <taxon>Pseudomonadota</taxon>
        <taxon>Gammaproteobacteria</taxon>
        <taxon>Moraxellales</taxon>
        <taxon>Moraxellaceae</taxon>
        <taxon>Acinetobacter</taxon>
    </lineage>
</organism>
<dbReference type="Pfam" id="PF01569">
    <property type="entry name" value="PAP2"/>
    <property type="match status" value="1"/>
</dbReference>
<dbReference type="STRING" id="202950.GCA_001485005_03195"/>
<comment type="catalytic activity">
    <reaction evidence="3">
        <text>di-trans,octa-cis-undecaprenyl diphosphate + H2O = di-trans,octa-cis-undecaprenyl phosphate + phosphate + H(+)</text>
        <dbReference type="Rhea" id="RHEA:28094"/>
        <dbReference type="ChEBI" id="CHEBI:15377"/>
        <dbReference type="ChEBI" id="CHEBI:15378"/>
        <dbReference type="ChEBI" id="CHEBI:43474"/>
        <dbReference type="ChEBI" id="CHEBI:58405"/>
        <dbReference type="ChEBI" id="CHEBI:60392"/>
        <dbReference type="EC" id="3.6.1.27"/>
    </reaction>
</comment>
<feature type="transmembrane region" description="Helical" evidence="4">
    <location>
        <begin position="116"/>
        <end position="136"/>
    </location>
</feature>
<proteinExistence type="predicted"/>
<dbReference type="eggNOG" id="COG0671">
    <property type="taxonomic scope" value="Bacteria"/>
</dbReference>
<gene>
    <name evidence="6" type="ordered locus">ACIAD3665</name>
</gene>
<evidence type="ECO:0000256" key="4">
    <source>
        <dbReference type="SAM" id="Phobius"/>
    </source>
</evidence>
<dbReference type="SUPFAM" id="SSF48317">
    <property type="entry name" value="Acid phosphatase/Vanadium-dependent haloperoxidase"/>
    <property type="match status" value="1"/>
</dbReference>
<evidence type="ECO:0000256" key="1">
    <source>
        <dbReference type="ARBA" id="ARBA00012374"/>
    </source>
</evidence>
<dbReference type="InterPro" id="IPR036938">
    <property type="entry name" value="PAP2/HPO_sf"/>
</dbReference>
<keyword evidence="4" id="KW-0472">Membrane</keyword>
<feature type="transmembrane region" description="Helical" evidence="4">
    <location>
        <begin position="77"/>
        <end position="96"/>
    </location>
</feature>
<feature type="transmembrane region" description="Helical" evidence="4">
    <location>
        <begin position="143"/>
        <end position="161"/>
    </location>
</feature>
<feature type="domain" description="Phosphatidic acid phosphatase type 2/haloperoxidase" evidence="5">
    <location>
        <begin position="74"/>
        <end position="182"/>
    </location>
</feature>
<dbReference type="HOGENOM" id="CLU_072573_8_2_6"/>
<dbReference type="GO" id="GO:0005886">
    <property type="term" value="C:plasma membrane"/>
    <property type="evidence" value="ECO:0007669"/>
    <property type="project" value="InterPro"/>
</dbReference>
<dbReference type="KEGG" id="aci:ACIAD3665"/>
<accession>Q6F6M4</accession>
<sequence>MISLSCLLHFLNNGVGMPIETLNLALFSALNASTDAKPVMIHLAIFVANDLLYILLGLLVFLWCYGDLQLKERAFKAVALTAVSLLLGYLISMIYPHPRPFVMEVGRTLIEHQPTASFPSNHMLIFSTIALSYCFAGRKLAGGILLGLAFAVAWSRIYVGVHFPLDMLGAFILALFVNLIGFYLWQHYHQVFMQIALNIYRWVGKPLLDRGLIK</sequence>
<dbReference type="Proteomes" id="UP000000430">
    <property type="component" value="Chromosome"/>
</dbReference>
<evidence type="ECO:0000313" key="6">
    <source>
        <dbReference type="EMBL" id="CAG70293.1"/>
    </source>
</evidence>
<dbReference type="GO" id="GO:0050380">
    <property type="term" value="F:undecaprenyl-diphosphatase activity"/>
    <property type="evidence" value="ECO:0007669"/>
    <property type="project" value="UniProtKB-EC"/>
</dbReference>
<keyword evidence="4" id="KW-1133">Transmembrane helix</keyword>
<dbReference type="Gene3D" id="1.20.144.10">
    <property type="entry name" value="Phosphatidic acid phosphatase type 2/haloperoxidase"/>
    <property type="match status" value="1"/>
</dbReference>
<dbReference type="PANTHER" id="PTHR14969">
    <property type="entry name" value="SPHINGOSINE-1-PHOSPHATE PHOSPHOHYDROLASE"/>
    <property type="match status" value="1"/>
</dbReference>
<dbReference type="CDD" id="cd03385">
    <property type="entry name" value="PAP2_BcrC_like"/>
    <property type="match status" value="1"/>
</dbReference>